<geneLocation type="mitochondrion" evidence="1"/>
<reference evidence="1" key="1">
    <citation type="journal article" date="2015" name="Genome Biol. Evol.">
        <title>Organellar Genomes of White Spruce (Picea glauca): Assembly and Annotation.</title>
        <authorList>
            <person name="Jackman S.D."/>
            <person name="Warren R.L."/>
            <person name="Gibb E.A."/>
            <person name="Vandervalk B.P."/>
            <person name="Mohamadi H."/>
            <person name="Chu J."/>
            <person name="Raymond A."/>
            <person name="Pleasance S."/>
            <person name="Coope R."/>
            <person name="Wildung M.R."/>
            <person name="Ritland C.E."/>
            <person name="Bousquet J."/>
            <person name="Jones S.J."/>
            <person name="Bohlmann J."/>
            <person name="Birol I."/>
        </authorList>
    </citation>
    <scope>NUCLEOTIDE SEQUENCE [LARGE SCALE GENOMIC DNA]</scope>
    <source>
        <tissue evidence="1">Flushing bud</tissue>
    </source>
</reference>
<proteinExistence type="predicted"/>
<keyword evidence="1" id="KW-0496">Mitochondrion</keyword>
<protein>
    <submittedName>
        <fullName evidence="1">Uncharacterized protein</fullName>
    </submittedName>
</protein>
<dbReference type="AlphaFoldDB" id="A0A101M251"/>
<sequence>MACVKAYKPAFHLRQDQPPNIDYLPFVLRTHHMSNTHYGGYALGPGRELSSFLIQSRTRSLISTPQVLPWTH</sequence>
<evidence type="ECO:0000313" key="1">
    <source>
        <dbReference type="EMBL" id="KUM49512.1"/>
    </source>
</evidence>
<name>A0A101M251_PICGL</name>
<dbReference type="EMBL" id="LKAM01000002">
    <property type="protein sequence ID" value="KUM49512.1"/>
    <property type="molecule type" value="Genomic_DNA"/>
</dbReference>
<accession>A0A101M251</accession>
<organism evidence="1">
    <name type="scientific">Picea glauca</name>
    <name type="common">White spruce</name>
    <name type="synonym">Pinus glauca</name>
    <dbReference type="NCBI Taxonomy" id="3330"/>
    <lineage>
        <taxon>Eukaryota</taxon>
        <taxon>Viridiplantae</taxon>
        <taxon>Streptophyta</taxon>
        <taxon>Embryophyta</taxon>
        <taxon>Tracheophyta</taxon>
        <taxon>Spermatophyta</taxon>
        <taxon>Pinopsida</taxon>
        <taxon>Pinidae</taxon>
        <taxon>Conifers I</taxon>
        <taxon>Pinales</taxon>
        <taxon>Pinaceae</taxon>
        <taxon>Picea</taxon>
    </lineage>
</organism>
<gene>
    <name evidence="1" type="ORF">ABT39_MTgene2737</name>
</gene>
<comment type="caution">
    <text evidence="1">The sequence shown here is derived from an EMBL/GenBank/DDBJ whole genome shotgun (WGS) entry which is preliminary data.</text>
</comment>